<organism evidence="9 10">
    <name type="scientific">Candidatus Vogelbacteria bacterium RIFOXYD2_FULL_44_9</name>
    <dbReference type="NCBI Taxonomy" id="1802441"/>
    <lineage>
        <taxon>Bacteria</taxon>
        <taxon>Candidatus Vogeliibacteriota</taxon>
    </lineage>
</organism>
<keyword evidence="7" id="KW-0812">Transmembrane</keyword>
<feature type="transmembrane region" description="Helical" evidence="7">
    <location>
        <begin position="221"/>
        <end position="239"/>
    </location>
</feature>
<dbReference type="GO" id="GO:0000155">
    <property type="term" value="F:phosphorelay sensor kinase activity"/>
    <property type="evidence" value="ECO:0007669"/>
    <property type="project" value="InterPro"/>
</dbReference>
<reference evidence="9 10" key="1">
    <citation type="journal article" date="2016" name="Nat. Commun.">
        <title>Thousands of microbial genomes shed light on interconnected biogeochemical processes in an aquifer system.</title>
        <authorList>
            <person name="Anantharaman K."/>
            <person name="Brown C.T."/>
            <person name="Hug L.A."/>
            <person name="Sharon I."/>
            <person name="Castelle C.J."/>
            <person name="Probst A.J."/>
            <person name="Thomas B.C."/>
            <person name="Singh A."/>
            <person name="Wilkins M.J."/>
            <person name="Karaoz U."/>
            <person name="Brodie E.L."/>
            <person name="Williams K.H."/>
            <person name="Hubbard S.S."/>
            <person name="Banfield J.F."/>
        </authorList>
    </citation>
    <scope>NUCLEOTIDE SEQUENCE [LARGE SCALE GENOMIC DNA]</scope>
</reference>
<comment type="caution">
    <text evidence="9">The sequence shown here is derived from an EMBL/GenBank/DDBJ whole genome shotgun (WGS) entry which is preliminary data.</text>
</comment>
<dbReference type="Proteomes" id="UP000177140">
    <property type="component" value="Unassembled WGS sequence"/>
</dbReference>
<proteinExistence type="predicted"/>
<feature type="transmembrane region" description="Helical" evidence="7">
    <location>
        <begin position="82"/>
        <end position="102"/>
    </location>
</feature>
<dbReference type="PANTHER" id="PTHR43047">
    <property type="entry name" value="TWO-COMPONENT HISTIDINE PROTEIN KINASE"/>
    <property type="match status" value="1"/>
</dbReference>
<keyword evidence="7" id="KW-0472">Membrane</keyword>
<feature type="coiled-coil region" evidence="6">
    <location>
        <begin position="273"/>
        <end position="303"/>
    </location>
</feature>
<dbReference type="PROSITE" id="PS50109">
    <property type="entry name" value="HIS_KIN"/>
    <property type="match status" value="1"/>
</dbReference>
<dbReference type="InterPro" id="IPR005467">
    <property type="entry name" value="His_kinase_dom"/>
</dbReference>
<dbReference type="InterPro" id="IPR003594">
    <property type="entry name" value="HATPase_dom"/>
</dbReference>
<dbReference type="SMART" id="SM00387">
    <property type="entry name" value="HATPase_c"/>
    <property type="match status" value="1"/>
</dbReference>
<dbReference type="InterPro" id="IPR036890">
    <property type="entry name" value="HATPase_C_sf"/>
</dbReference>
<gene>
    <name evidence="9" type="ORF">A2556_00515</name>
</gene>
<dbReference type="CDD" id="cd00082">
    <property type="entry name" value="HisKA"/>
    <property type="match status" value="1"/>
</dbReference>
<feature type="domain" description="Histidine kinase" evidence="8">
    <location>
        <begin position="310"/>
        <end position="533"/>
    </location>
</feature>
<evidence type="ECO:0000256" key="3">
    <source>
        <dbReference type="ARBA" id="ARBA00022553"/>
    </source>
</evidence>
<evidence type="ECO:0000256" key="2">
    <source>
        <dbReference type="ARBA" id="ARBA00012438"/>
    </source>
</evidence>
<keyword evidence="6" id="KW-0175">Coiled coil</keyword>
<evidence type="ECO:0000256" key="1">
    <source>
        <dbReference type="ARBA" id="ARBA00000085"/>
    </source>
</evidence>
<keyword evidence="7" id="KW-1133">Transmembrane helix</keyword>
<dbReference type="FunFam" id="3.30.565.10:FF:000006">
    <property type="entry name" value="Sensor histidine kinase WalK"/>
    <property type="match status" value="1"/>
</dbReference>
<accession>A0A1G2QLS7</accession>
<dbReference type="PRINTS" id="PR00344">
    <property type="entry name" value="BCTRLSENSOR"/>
</dbReference>
<evidence type="ECO:0000259" key="8">
    <source>
        <dbReference type="PROSITE" id="PS50109"/>
    </source>
</evidence>
<feature type="transmembrane region" description="Helical" evidence="7">
    <location>
        <begin position="122"/>
        <end position="142"/>
    </location>
</feature>
<keyword evidence="5" id="KW-0418">Kinase</keyword>
<dbReference type="SMART" id="SM00388">
    <property type="entry name" value="HisKA"/>
    <property type="match status" value="1"/>
</dbReference>
<feature type="transmembrane region" description="Helical" evidence="7">
    <location>
        <begin position="154"/>
        <end position="176"/>
    </location>
</feature>
<evidence type="ECO:0000256" key="7">
    <source>
        <dbReference type="SAM" id="Phobius"/>
    </source>
</evidence>
<feature type="transmembrane region" description="Helical" evidence="7">
    <location>
        <begin position="47"/>
        <end position="70"/>
    </location>
</feature>
<dbReference type="InterPro" id="IPR004358">
    <property type="entry name" value="Sig_transdc_His_kin-like_C"/>
</dbReference>
<dbReference type="GO" id="GO:0005886">
    <property type="term" value="C:plasma membrane"/>
    <property type="evidence" value="ECO:0007669"/>
    <property type="project" value="TreeGrafter"/>
</dbReference>
<dbReference type="SUPFAM" id="SSF55874">
    <property type="entry name" value="ATPase domain of HSP90 chaperone/DNA topoisomerase II/histidine kinase"/>
    <property type="match status" value="1"/>
</dbReference>
<dbReference type="GO" id="GO:0009927">
    <property type="term" value="F:histidine phosphotransfer kinase activity"/>
    <property type="evidence" value="ECO:0007669"/>
    <property type="project" value="TreeGrafter"/>
</dbReference>
<dbReference type="SUPFAM" id="SSF47384">
    <property type="entry name" value="Homodimeric domain of signal transducing histidine kinase"/>
    <property type="match status" value="1"/>
</dbReference>
<evidence type="ECO:0000256" key="6">
    <source>
        <dbReference type="SAM" id="Coils"/>
    </source>
</evidence>
<name>A0A1G2QLS7_9BACT</name>
<dbReference type="Pfam" id="PF02518">
    <property type="entry name" value="HATPase_c"/>
    <property type="match status" value="1"/>
</dbReference>
<sequence>MSFGLFAYFNNRNLLSNRIFGLFSASFAIWCFSWFLTLIFKNDYPKALFFARLLNLGATLMPVLYLHWIVSVVGFNPFRKKFLIFAYSITAILILFSFSPIYIKGLILIYSFPVWPSAGSFYIMQIIFGYLLCVGYAVILLIKGIKQETGETRYQYNYLLLGTLLGFGGGGTNFPLMFNYSNIPYGEYFVLFGILGVMSSAFIFSYAAVKYRLLDVKLLSAEVFIGIVSLSFIVNLIVADSAGKRLVALALLFVVAIFSSLIVRGYLREVSQREKIEKLAIDLERSNTELEVANERLKELDRQKTEFVSIASHQLRSPLTAIKGYSSMLLEGSFGKLAGKPREAVQVVFESSQKLVGVIEDFLNITRIELGKMKYEMSIIDMGKMVESVVNELKPNVMRRGLTMTFSGAEGPYNILADSGKLNQVFLNVIDNAVKYTPKGSIAIKIERRQEGDKKMIRFSSKDTGVGMDQATLPKLFEKFVRASGAGEINITGTGLGLYVAKQIVEAHGGKIWAESEGKGQGSTFIMEMTETKPLAEQKKEAEVKTFAGEL</sequence>
<evidence type="ECO:0000313" key="9">
    <source>
        <dbReference type="EMBL" id="OHA60871.1"/>
    </source>
</evidence>
<evidence type="ECO:0000313" key="10">
    <source>
        <dbReference type="Proteomes" id="UP000177140"/>
    </source>
</evidence>
<dbReference type="InterPro" id="IPR003661">
    <property type="entry name" value="HisK_dim/P_dom"/>
</dbReference>
<feature type="transmembrane region" description="Helical" evidence="7">
    <location>
        <begin position="188"/>
        <end position="209"/>
    </location>
</feature>
<keyword evidence="4" id="KW-0808">Transferase</keyword>
<dbReference type="Gene3D" id="1.10.287.130">
    <property type="match status" value="1"/>
</dbReference>
<dbReference type="PANTHER" id="PTHR43047:SF72">
    <property type="entry name" value="OSMOSENSING HISTIDINE PROTEIN KINASE SLN1"/>
    <property type="match status" value="1"/>
</dbReference>
<comment type="catalytic activity">
    <reaction evidence="1">
        <text>ATP + protein L-histidine = ADP + protein N-phospho-L-histidine.</text>
        <dbReference type="EC" id="2.7.13.3"/>
    </reaction>
</comment>
<dbReference type="Gene3D" id="3.30.565.10">
    <property type="entry name" value="Histidine kinase-like ATPase, C-terminal domain"/>
    <property type="match status" value="1"/>
</dbReference>
<dbReference type="Pfam" id="PF00512">
    <property type="entry name" value="HisKA"/>
    <property type="match status" value="1"/>
</dbReference>
<dbReference type="EC" id="2.7.13.3" evidence="2"/>
<dbReference type="AlphaFoldDB" id="A0A1G2QLS7"/>
<keyword evidence="3" id="KW-0597">Phosphoprotein</keyword>
<evidence type="ECO:0000256" key="4">
    <source>
        <dbReference type="ARBA" id="ARBA00022679"/>
    </source>
</evidence>
<evidence type="ECO:0000256" key="5">
    <source>
        <dbReference type="ARBA" id="ARBA00022777"/>
    </source>
</evidence>
<dbReference type="EMBL" id="MHTM01000044">
    <property type="protein sequence ID" value="OHA60871.1"/>
    <property type="molecule type" value="Genomic_DNA"/>
</dbReference>
<protein>
    <recommendedName>
        <fullName evidence="2">histidine kinase</fullName>
        <ecNumber evidence="2">2.7.13.3</ecNumber>
    </recommendedName>
</protein>
<feature type="transmembrane region" description="Helical" evidence="7">
    <location>
        <begin position="245"/>
        <end position="267"/>
    </location>
</feature>
<dbReference type="InterPro" id="IPR036097">
    <property type="entry name" value="HisK_dim/P_sf"/>
</dbReference>
<feature type="transmembrane region" description="Helical" evidence="7">
    <location>
        <begin position="20"/>
        <end position="41"/>
    </location>
</feature>